<name>A0A9D1U874_9BACT</name>
<dbReference type="Gene3D" id="3.40.630.30">
    <property type="match status" value="1"/>
</dbReference>
<evidence type="ECO:0000313" key="5">
    <source>
        <dbReference type="Proteomes" id="UP000824264"/>
    </source>
</evidence>
<dbReference type="PANTHER" id="PTHR43800">
    <property type="entry name" value="PEPTIDYL-LYSINE N-ACETYLTRANSFERASE YJAB"/>
    <property type="match status" value="1"/>
</dbReference>
<dbReference type="InterPro" id="IPR016181">
    <property type="entry name" value="Acyl_CoA_acyltransferase"/>
</dbReference>
<evidence type="ECO:0000256" key="1">
    <source>
        <dbReference type="ARBA" id="ARBA00022679"/>
    </source>
</evidence>
<reference evidence="4" key="1">
    <citation type="journal article" date="2021" name="PeerJ">
        <title>Extensive microbial diversity within the chicken gut microbiome revealed by metagenomics and culture.</title>
        <authorList>
            <person name="Gilroy R."/>
            <person name="Ravi A."/>
            <person name="Getino M."/>
            <person name="Pursley I."/>
            <person name="Horton D.L."/>
            <person name="Alikhan N.F."/>
            <person name="Baker D."/>
            <person name="Gharbi K."/>
            <person name="Hall N."/>
            <person name="Watson M."/>
            <person name="Adriaenssens E.M."/>
            <person name="Foster-Nyarko E."/>
            <person name="Jarju S."/>
            <person name="Secka A."/>
            <person name="Antonio M."/>
            <person name="Oren A."/>
            <person name="Chaudhuri R.R."/>
            <person name="La Ragione R."/>
            <person name="Hildebrand F."/>
            <person name="Pallen M.J."/>
        </authorList>
    </citation>
    <scope>NUCLEOTIDE SEQUENCE</scope>
    <source>
        <strain evidence="4">ChiSxjej5B17-1746</strain>
    </source>
</reference>
<keyword evidence="1 4" id="KW-0808">Transferase</keyword>
<dbReference type="AlphaFoldDB" id="A0A9D1U874"/>
<comment type="caution">
    <text evidence="4">The sequence shown here is derived from an EMBL/GenBank/DDBJ whole genome shotgun (WGS) entry which is preliminary data.</text>
</comment>
<sequence>MIRAMREEDCEAVVDIWLRASLQSHAFMEEGYWESRVEDMRNLYLPLSEVVVDEVAPSGKLAGFMAFIGDYLAALFVAPEYQGKGTGTRLLRLAQKMRSELHLCVYARNTRAVAFYRKHGFTIKGERYEEATGQKEWLMSFCPRSAI</sequence>
<evidence type="ECO:0000259" key="3">
    <source>
        <dbReference type="PROSITE" id="PS51186"/>
    </source>
</evidence>
<dbReference type="CDD" id="cd04301">
    <property type="entry name" value="NAT_SF"/>
    <property type="match status" value="1"/>
</dbReference>
<accession>A0A9D1U874</accession>
<protein>
    <submittedName>
        <fullName evidence="4">GNAT family N-acetyltransferase</fullName>
        <ecNumber evidence="4">2.3.1.-</ecNumber>
    </submittedName>
</protein>
<proteinExistence type="predicted"/>
<dbReference type="EMBL" id="DXGI01000059">
    <property type="protein sequence ID" value="HIW77818.1"/>
    <property type="molecule type" value="Genomic_DNA"/>
</dbReference>
<dbReference type="EC" id="2.3.1.-" evidence="4"/>
<organism evidence="4 5">
    <name type="scientific">Candidatus Bilophila faecipullorum</name>
    <dbReference type="NCBI Taxonomy" id="2838482"/>
    <lineage>
        <taxon>Bacteria</taxon>
        <taxon>Pseudomonadati</taxon>
        <taxon>Thermodesulfobacteriota</taxon>
        <taxon>Desulfovibrionia</taxon>
        <taxon>Desulfovibrionales</taxon>
        <taxon>Desulfovibrionaceae</taxon>
        <taxon>Bilophila</taxon>
    </lineage>
</organism>
<evidence type="ECO:0000256" key="2">
    <source>
        <dbReference type="ARBA" id="ARBA00023315"/>
    </source>
</evidence>
<gene>
    <name evidence="4" type="ORF">H9874_01565</name>
</gene>
<dbReference type="SUPFAM" id="SSF55729">
    <property type="entry name" value="Acyl-CoA N-acyltransferases (Nat)"/>
    <property type="match status" value="1"/>
</dbReference>
<keyword evidence="2 4" id="KW-0012">Acyltransferase</keyword>
<dbReference type="PROSITE" id="PS51186">
    <property type="entry name" value="GNAT"/>
    <property type="match status" value="1"/>
</dbReference>
<reference evidence="4" key="2">
    <citation type="submission" date="2021-04" db="EMBL/GenBank/DDBJ databases">
        <authorList>
            <person name="Gilroy R."/>
        </authorList>
    </citation>
    <scope>NUCLEOTIDE SEQUENCE</scope>
    <source>
        <strain evidence="4">ChiSxjej5B17-1746</strain>
    </source>
</reference>
<dbReference type="Proteomes" id="UP000824264">
    <property type="component" value="Unassembled WGS sequence"/>
</dbReference>
<dbReference type="GO" id="GO:0016747">
    <property type="term" value="F:acyltransferase activity, transferring groups other than amino-acyl groups"/>
    <property type="evidence" value="ECO:0007669"/>
    <property type="project" value="InterPro"/>
</dbReference>
<dbReference type="PANTHER" id="PTHR43800:SF1">
    <property type="entry name" value="PEPTIDYL-LYSINE N-ACETYLTRANSFERASE YJAB"/>
    <property type="match status" value="1"/>
</dbReference>
<feature type="domain" description="N-acetyltransferase" evidence="3">
    <location>
        <begin position="1"/>
        <end position="144"/>
    </location>
</feature>
<dbReference type="InterPro" id="IPR000182">
    <property type="entry name" value="GNAT_dom"/>
</dbReference>
<evidence type="ECO:0000313" key="4">
    <source>
        <dbReference type="EMBL" id="HIW77818.1"/>
    </source>
</evidence>
<dbReference type="Pfam" id="PF13508">
    <property type="entry name" value="Acetyltransf_7"/>
    <property type="match status" value="1"/>
</dbReference>